<dbReference type="OMA" id="XKELISS"/>
<dbReference type="SMART" id="SM00225">
    <property type="entry name" value="BTB"/>
    <property type="match status" value="1"/>
</dbReference>
<dbReference type="Proteomes" id="UP000014760">
    <property type="component" value="Unassembled WGS sequence"/>
</dbReference>
<dbReference type="Gene3D" id="3.30.710.10">
    <property type="entry name" value="Potassium Channel Kv1.1, Chain A"/>
    <property type="match status" value="1"/>
</dbReference>
<dbReference type="PIRSF" id="PIRSF037037">
    <property type="entry name" value="Kelch-like_protein_gigaxonin"/>
    <property type="match status" value="1"/>
</dbReference>
<sequence length="505" mass="56928">MQTTAQKESICSGSSRCRHYEKLATNMMYLMTSNTFCDITLVVDDVSFPCHKVILSAASTYFSAMFQSGMKEANADKVQLKFCEAETMKVLLEYFYTGSIAINEDNCQALIEAAGHLDLEDAKIDCETYMVSQTDSPNCIGFIRFAKAHDLKELHQTAQRHLLENFEEVVMKSEEFVEMSEDELVDLISDDRLNTQDEDLVFISVQKWVEASNIQRREIFPRIAKHIRFSFCSKEFLSQLVYGEPLLNNSDCNELLKWATYSAFLPQKQGLFAGWQPRLSYALKGTQSKLRSISQDSTQVALREYREESKQWPPLVQICGSREKDACVLIKNSLIVFGSGGQSDSVVTIDLTNCNKWSTLAPMLKAPYQSLAVPFGQYIYVFDGGHGFNCCGVTQVYNTNLKQWKMVSQMPCECSGGAAVVLNGNIYVFGGKIQRAMCYDPIQDKWDVLTPPTRTHDPASAAVWKGKILLNGSDSVEEYDLQIDCWVERPELVAPGSVHIFTTTR</sequence>
<dbReference type="Pfam" id="PF00651">
    <property type="entry name" value="BTB"/>
    <property type="match status" value="1"/>
</dbReference>
<keyword evidence="6" id="KW-1185">Reference proteome</keyword>
<accession>R7TKW6</accession>
<dbReference type="PANTHER" id="PTHR24412">
    <property type="entry name" value="KELCH PROTEIN"/>
    <property type="match status" value="1"/>
</dbReference>
<gene>
    <name evidence="4" type="ORF">CAPTEDRAFT_112974</name>
</gene>
<dbReference type="EMBL" id="KB310369">
    <property type="protein sequence ID" value="ELT91750.1"/>
    <property type="molecule type" value="Genomic_DNA"/>
</dbReference>
<reference evidence="5" key="3">
    <citation type="submission" date="2015-06" db="UniProtKB">
        <authorList>
            <consortium name="EnsemblMetazoa"/>
        </authorList>
    </citation>
    <scope>IDENTIFICATION</scope>
</reference>
<reference evidence="4 6" key="2">
    <citation type="journal article" date="2013" name="Nature">
        <title>Insights into bilaterian evolution from three spiralian genomes.</title>
        <authorList>
            <person name="Simakov O."/>
            <person name="Marletaz F."/>
            <person name="Cho S.J."/>
            <person name="Edsinger-Gonzales E."/>
            <person name="Havlak P."/>
            <person name="Hellsten U."/>
            <person name="Kuo D.H."/>
            <person name="Larsson T."/>
            <person name="Lv J."/>
            <person name="Arendt D."/>
            <person name="Savage R."/>
            <person name="Osoegawa K."/>
            <person name="de Jong P."/>
            <person name="Grimwood J."/>
            <person name="Chapman J.A."/>
            <person name="Shapiro H."/>
            <person name="Aerts A."/>
            <person name="Otillar R.P."/>
            <person name="Terry A.Y."/>
            <person name="Boore J.L."/>
            <person name="Grigoriev I.V."/>
            <person name="Lindberg D.R."/>
            <person name="Seaver E.C."/>
            <person name="Weisblat D.A."/>
            <person name="Putnam N.H."/>
            <person name="Rokhsar D.S."/>
        </authorList>
    </citation>
    <scope>NUCLEOTIDE SEQUENCE</scope>
    <source>
        <strain evidence="4 6">I ESC-2004</strain>
    </source>
</reference>
<dbReference type="OrthoDB" id="6134519at2759"/>
<dbReference type="HOGENOM" id="CLU_004253_14_0_1"/>
<evidence type="ECO:0000313" key="6">
    <source>
        <dbReference type="Proteomes" id="UP000014760"/>
    </source>
</evidence>
<dbReference type="PANTHER" id="PTHR24412:SF441">
    <property type="entry name" value="KELCH-LIKE PROTEIN 28"/>
    <property type="match status" value="1"/>
</dbReference>
<dbReference type="SUPFAM" id="SSF117281">
    <property type="entry name" value="Kelch motif"/>
    <property type="match status" value="1"/>
</dbReference>
<dbReference type="EMBL" id="AMQN01013652">
    <property type="status" value="NOT_ANNOTATED_CDS"/>
    <property type="molecule type" value="Genomic_DNA"/>
</dbReference>
<dbReference type="InterPro" id="IPR006652">
    <property type="entry name" value="Kelch_1"/>
</dbReference>
<dbReference type="Gene3D" id="2.120.10.80">
    <property type="entry name" value="Kelch-type beta propeller"/>
    <property type="match status" value="1"/>
</dbReference>
<evidence type="ECO:0000313" key="5">
    <source>
        <dbReference type="EnsemblMetazoa" id="CapteP112974"/>
    </source>
</evidence>
<protein>
    <recommendedName>
        <fullName evidence="3">BTB domain-containing protein</fullName>
    </recommendedName>
</protein>
<feature type="domain" description="BTB" evidence="3">
    <location>
        <begin position="37"/>
        <end position="104"/>
    </location>
</feature>
<keyword evidence="2" id="KW-0677">Repeat</keyword>
<dbReference type="FunFam" id="1.25.40.420:FF:000001">
    <property type="entry name" value="Kelch-like family member 12"/>
    <property type="match status" value="1"/>
</dbReference>
<organism evidence="4">
    <name type="scientific">Capitella teleta</name>
    <name type="common">Polychaete worm</name>
    <dbReference type="NCBI Taxonomy" id="283909"/>
    <lineage>
        <taxon>Eukaryota</taxon>
        <taxon>Metazoa</taxon>
        <taxon>Spiralia</taxon>
        <taxon>Lophotrochozoa</taxon>
        <taxon>Annelida</taxon>
        <taxon>Polychaeta</taxon>
        <taxon>Sedentaria</taxon>
        <taxon>Scolecida</taxon>
        <taxon>Capitellidae</taxon>
        <taxon>Capitella</taxon>
    </lineage>
</organism>
<dbReference type="AlphaFoldDB" id="R7TKW6"/>
<dbReference type="PROSITE" id="PS50097">
    <property type="entry name" value="BTB"/>
    <property type="match status" value="1"/>
</dbReference>
<evidence type="ECO:0000256" key="2">
    <source>
        <dbReference type="ARBA" id="ARBA00022737"/>
    </source>
</evidence>
<dbReference type="Pfam" id="PF01344">
    <property type="entry name" value="Kelch_1"/>
    <property type="match status" value="1"/>
</dbReference>
<dbReference type="Gene3D" id="1.25.40.420">
    <property type="match status" value="1"/>
</dbReference>
<evidence type="ECO:0000256" key="1">
    <source>
        <dbReference type="ARBA" id="ARBA00022441"/>
    </source>
</evidence>
<dbReference type="STRING" id="283909.R7TKW6"/>
<dbReference type="InterPro" id="IPR017096">
    <property type="entry name" value="BTB-kelch_protein"/>
</dbReference>
<dbReference type="SMART" id="SM00875">
    <property type="entry name" value="BACK"/>
    <property type="match status" value="1"/>
</dbReference>
<keyword evidence="1" id="KW-0880">Kelch repeat</keyword>
<name>R7TKW6_CAPTE</name>
<dbReference type="InterPro" id="IPR000210">
    <property type="entry name" value="BTB/POZ_dom"/>
</dbReference>
<reference evidence="6" key="1">
    <citation type="submission" date="2012-12" db="EMBL/GenBank/DDBJ databases">
        <authorList>
            <person name="Hellsten U."/>
            <person name="Grimwood J."/>
            <person name="Chapman J.A."/>
            <person name="Shapiro H."/>
            <person name="Aerts A."/>
            <person name="Otillar R.P."/>
            <person name="Terry A.Y."/>
            <person name="Boore J.L."/>
            <person name="Simakov O."/>
            <person name="Marletaz F."/>
            <person name="Cho S.-J."/>
            <person name="Edsinger-Gonzales E."/>
            <person name="Havlak P."/>
            <person name="Kuo D.-H."/>
            <person name="Larsson T."/>
            <person name="Lv J."/>
            <person name="Arendt D."/>
            <person name="Savage R."/>
            <person name="Osoegawa K."/>
            <person name="de Jong P."/>
            <person name="Lindberg D.R."/>
            <person name="Seaver E.C."/>
            <person name="Weisblat D.A."/>
            <person name="Putnam N.H."/>
            <person name="Grigoriev I.V."/>
            <person name="Rokhsar D.S."/>
        </authorList>
    </citation>
    <scope>NUCLEOTIDE SEQUENCE</scope>
    <source>
        <strain evidence="6">I ESC-2004</strain>
    </source>
</reference>
<dbReference type="InterPro" id="IPR011705">
    <property type="entry name" value="BACK"/>
</dbReference>
<evidence type="ECO:0000259" key="3">
    <source>
        <dbReference type="PROSITE" id="PS50097"/>
    </source>
</evidence>
<dbReference type="InterPro" id="IPR011333">
    <property type="entry name" value="SKP1/BTB/POZ_sf"/>
</dbReference>
<evidence type="ECO:0000313" key="4">
    <source>
        <dbReference type="EMBL" id="ELT91750.1"/>
    </source>
</evidence>
<dbReference type="CDD" id="cd18186">
    <property type="entry name" value="BTB_POZ_ZBTB_KLHL-like"/>
    <property type="match status" value="1"/>
</dbReference>
<proteinExistence type="predicted"/>
<dbReference type="SUPFAM" id="SSF54695">
    <property type="entry name" value="POZ domain"/>
    <property type="match status" value="1"/>
</dbReference>
<dbReference type="Pfam" id="PF07707">
    <property type="entry name" value="BACK"/>
    <property type="match status" value="1"/>
</dbReference>
<dbReference type="InterPro" id="IPR015915">
    <property type="entry name" value="Kelch-typ_b-propeller"/>
</dbReference>
<dbReference type="SMART" id="SM00612">
    <property type="entry name" value="Kelch"/>
    <property type="match status" value="2"/>
</dbReference>
<dbReference type="EnsemblMetazoa" id="CapteT112974">
    <property type="protein sequence ID" value="CapteP112974"/>
    <property type="gene ID" value="CapteG112974"/>
</dbReference>